<reference evidence="2" key="1">
    <citation type="journal article" date="2014" name="Int. J. Syst. Evol. Microbiol.">
        <title>Complete genome of a new Firmicutes species belonging to the dominant human colonic microbiota ('Ruminococcus bicirculans') reveals two chromosomes and a selective capacity to utilize plant glucans.</title>
        <authorList>
            <consortium name="NISC Comparative Sequencing Program"/>
            <person name="Wegmann U."/>
            <person name="Louis P."/>
            <person name="Goesmann A."/>
            <person name="Henrissat B."/>
            <person name="Duncan S.H."/>
            <person name="Flint H.J."/>
        </authorList>
    </citation>
    <scope>NUCLEOTIDE SEQUENCE</scope>
    <source>
        <strain evidence="2">KCTC 52606</strain>
    </source>
</reference>
<keyword evidence="1" id="KW-0472">Membrane</keyword>
<reference evidence="2" key="3">
    <citation type="submission" date="2024-09" db="EMBL/GenBank/DDBJ databases">
        <authorList>
            <person name="Sun Q."/>
            <person name="Mori K."/>
        </authorList>
    </citation>
    <scope>NUCLEOTIDE SEQUENCE</scope>
    <source>
        <strain evidence="2">KCTC 52606</strain>
    </source>
</reference>
<keyword evidence="1" id="KW-1133">Transmembrane helix</keyword>
<evidence type="ECO:0000256" key="1">
    <source>
        <dbReference type="SAM" id="Phobius"/>
    </source>
</evidence>
<gene>
    <name evidence="2" type="ORF">ACFODK_02760</name>
    <name evidence="3" type="ORF">ACFODK_12355</name>
</gene>
<evidence type="ECO:0000313" key="4">
    <source>
        <dbReference type="Proteomes" id="UP001595378"/>
    </source>
</evidence>
<sequence>LFNKLKNRRRIATRYDKTKESYLGFVALASIKLWIPFVHEA</sequence>
<organism evidence="2 4">
    <name type="scientific">Alteraurantiacibacter lauratis</name>
    <dbReference type="NCBI Taxonomy" id="2054627"/>
    <lineage>
        <taxon>Bacteria</taxon>
        <taxon>Pseudomonadati</taxon>
        <taxon>Pseudomonadota</taxon>
        <taxon>Alphaproteobacteria</taxon>
        <taxon>Sphingomonadales</taxon>
        <taxon>Erythrobacteraceae</taxon>
        <taxon>Alteraurantiacibacter</taxon>
    </lineage>
</organism>
<evidence type="ECO:0000313" key="3">
    <source>
        <dbReference type="EMBL" id="MFC3101682.1"/>
    </source>
</evidence>
<reference evidence="4" key="2">
    <citation type="journal article" date="2019" name="Int. J. Syst. Evol. Microbiol.">
        <title>The Global Catalogue of Microorganisms (GCM) 10K type strain sequencing project: providing services to taxonomists for standard genome sequencing and annotation.</title>
        <authorList>
            <consortium name="The Broad Institute Genomics Platform"/>
            <consortium name="The Broad Institute Genome Sequencing Center for Infectious Disease"/>
            <person name="Wu L."/>
            <person name="Ma J."/>
        </authorList>
    </citation>
    <scope>NUCLEOTIDE SEQUENCE [LARGE SCALE GENOMIC DNA]</scope>
    <source>
        <strain evidence="4">KCTC 52606</strain>
    </source>
</reference>
<dbReference type="EMBL" id="JBHRSU010000034">
    <property type="protein sequence ID" value="MFC3101682.1"/>
    <property type="molecule type" value="Genomic_DNA"/>
</dbReference>
<feature type="transmembrane region" description="Helical" evidence="1">
    <location>
        <begin position="21"/>
        <end position="39"/>
    </location>
</feature>
<dbReference type="Proteomes" id="UP001595378">
    <property type="component" value="Unassembled WGS sequence"/>
</dbReference>
<name>A0ABV7ED81_9SPHN</name>
<keyword evidence="4" id="KW-1185">Reference proteome</keyword>
<protein>
    <submittedName>
        <fullName evidence="2">IS5/IS1182 family transposase</fullName>
    </submittedName>
</protein>
<keyword evidence="1" id="KW-0812">Transmembrane</keyword>
<evidence type="ECO:0000313" key="2">
    <source>
        <dbReference type="EMBL" id="MFC3099806.1"/>
    </source>
</evidence>
<comment type="caution">
    <text evidence="2">The sequence shown here is derived from an EMBL/GenBank/DDBJ whole genome shotgun (WGS) entry which is preliminary data.</text>
</comment>
<accession>A0ABV7ED81</accession>
<proteinExistence type="predicted"/>
<dbReference type="EMBL" id="JBHRSU010000003">
    <property type="protein sequence ID" value="MFC3099806.1"/>
    <property type="molecule type" value="Genomic_DNA"/>
</dbReference>
<feature type="non-terminal residue" evidence="2">
    <location>
        <position position="1"/>
    </location>
</feature>